<sequence length="266" mass="30094">MKMMKKLLVGYLLILVSFAMISCTEKKTVNSMDKDELVLGFDDTFVPMGFKDENGEYTGFDIDLAKEMEKKLGKKIVFQPIDWSMKETELNNGNIDFIWNGYSVTDERKEKVEFSKEYLNNRQVIITLSDSKINSKEDLNGARVGAQNQSSAVDAIEADGNIVDTFKDSKIVTFETNNEALMDLEAGRLDAVVADEILAKYYINQRGADKYKVLKDDFGKEAYAVGMRKDDKELVEAFNKAFDELVQEGKAGEISKKWFGDNIIAK</sequence>
<dbReference type="PANTHER" id="PTHR35936:SF34">
    <property type="entry name" value="ABC TRANSPORTER EXTRACELLULAR-BINDING PROTEIN YCKB-RELATED"/>
    <property type="match status" value="1"/>
</dbReference>
<evidence type="ECO:0000256" key="1">
    <source>
        <dbReference type="ARBA" id="ARBA00022729"/>
    </source>
</evidence>
<proteinExistence type="predicted"/>
<dbReference type="Gene3D" id="3.40.190.10">
    <property type="entry name" value="Periplasmic binding protein-like II"/>
    <property type="match status" value="2"/>
</dbReference>
<feature type="domain" description="Solute-binding protein family 3/N-terminal" evidence="2">
    <location>
        <begin position="36"/>
        <end position="262"/>
    </location>
</feature>
<dbReference type="CDD" id="cd00996">
    <property type="entry name" value="PBP2_AatB_like"/>
    <property type="match status" value="1"/>
</dbReference>
<dbReference type="AlphaFoldDB" id="A0A644WCW3"/>
<dbReference type="InterPro" id="IPR001638">
    <property type="entry name" value="Solute-binding_3/MltF_N"/>
</dbReference>
<protein>
    <submittedName>
        <fullName evidence="3">Glutamine-binding periplasmic protein</fullName>
    </submittedName>
</protein>
<gene>
    <name evidence="3" type="primary">glnH_11</name>
    <name evidence="3" type="ORF">SDC9_47880</name>
</gene>
<dbReference type="Pfam" id="PF00497">
    <property type="entry name" value="SBP_bac_3"/>
    <property type="match status" value="1"/>
</dbReference>
<comment type="caution">
    <text evidence="3">The sequence shown here is derived from an EMBL/GenBank/DDBJ whole genome shotgun (WGS) entry which is preliminary data.</text>
</comment>
<dbReference type="SUPFAM" id="SSF53850">
    <property type="entry name" value="Periplasmic binding protein-like II"/>
    <property type="match status" value="1"/>
</dbReference>
<evidence type="ECO:0000313" key="3">
    <source>
        <dbReference type="EMBL" id="MPM01640.1"/>
    </source>
</evidence>
<keyword evidence="1" id="KW-0732">Signal</keyword>
<reference evidence="3" key="1">
    <citation type="submission" date="2019-08" db="EMBL/GenBank/DDBJ databases">
        <authorList>
            <person name="Kucharzyk K."/>
            <person name="Murdoch R.W."/>
            <person name="Higgins S."/>
            <person name="Loffler F."/>
        </authorList>
    </citation>
    <scope>NUCLEOTIDE SEQUENCE</scope>
</reference>
<dbReference type="EMBL" id="VSSQ01000811">
    <property type="protein sequence ID" value="MPM01640.1"/>
    <property type="molecule type" value="Genomic_DNA"/>
</dbReference>
<organism evidence="3">
    <name type="scientific">bioreactor metagenome</name>
    <dbReference type="NCBI Taxonomy" id="1076179"/>
    <lineage>
        <taxon>unclassified sequences</taxon>
        <taxon>metagenomes</taxon>
        <taxon>ecological metagenomes</taxon>
    </lineage>
</organism>
<accession>A0A644WCW3</accession>
<name>A0A644WCW3_9ZZZZ</name>
<dbReference type="PROSITE" id="PS51257">
    <property type="entry name" value="PROKAR_LIPOPROTEIN"/>
    <property type="match status" value="1"/>
</dbReference>
<evidence type="ECO:0000259" key="2">
    <source>
        <dbReference type="SMART" id="SM00062"/>
    </source>
</evidence>
<dbReference type="SMART" id="SM00062">
    <property type="entry name" value="PBPb"/>
    <property type="match status" value="1"/>
</dbReference>
<dbReference type="PANTHER" id="PTHR35936">
    <property type="entry name" value="MEMBRANE-BOUND LYTIC MUREIN TRANSGLYCOSYLASE F"/>
    <property type="match status" value="1"/>
</dbReference>